<dbReference type="EnsemblPlants" id="AET2Gv20604100.1">
    <property type="protein sequence ID" value="AET2Gv20604100.1"/>
    <property type="gene ID" value="AET2Gv20604100"/>
</dbReference>
<protein>
    <recommendedName>
        <fullName evidence="3">DUF223 domain-containing protein</fullName>
    </recommendedName>
</protein>
<dbReference type="InterPro" id="IPR012340">
    <property type="entry name" value="NA-bd_OB-fold"/>
</dbReference>
<name>A0A453BR76_AEGTS</name>
<keyword evidence="2" id="KW-1185">Reference proteome</keyword>
<reference evidence="2" key="2">
    <citation type="journal article" date="2017" name="Nat. Plants">
        <title>The Aegilops tauschii genome reveals multiple impacts of transposons.</title>
        <authorList>
            <person name="Zhao G."/>
            <person name="Zou C."/>
            <person name="Li K."/>
            <person name="Wang K."/>
            <person name="Li T."/>
            <person name="Gao L."/>
            <person name="Zhang X."/>
            <person name="Wang H."/>
            <person name="Yang Z."/>
            <person name="Liu X."/>
            <person name="Jiang W."/>
            <person name="Mao L."/>
            <person name="Kong X."/>
            <person name="Jiao Y."/>
            <person name="Jia J."/>
        </authorList>
    </citation>
    <scope>NUCLEOTIDE SEQUENCE [LARGE SCALE GENOMIC DNA]</scope>
    <source>
        <strain evidence="2">cv. AL8/78</strain>
    </source>
</reference>
<dbReference type="Proteomes" id="UP000015105">
    <property type="component" value="Chromosome 2D"/>
</dbReference>
<dbReference type="AlphaFoldDB" id="A0A453BR76"/>
<dbReference type="Gene3D" id="2.40.50.140">
    <property type="entry name" value="Nucleic acid-binding proteins"/>
    <property type="match status" value="1"/>
</dbReference>
<evidence type="ECO:0000313" key="1">
    <source>
        <dbReference type="EnsemblPlants" id="AET2Gv20604100.1"/>
    </source>
</evidence>
<accession>A0A453BR76</accession>
<proteinExistence type="predicted"/>
<reference evidence="1" key="3">
    <citation type="journal article" date="2017" name="Nature">
        <title>Genome sequence of the progenitor of the wheat D genome Aegilops tauschii.</title>
        <authorList>
            <person name="Luo M.C."/>
            <person name="Gu Y.Q."/>
            <person name="Puiu D."/>
            <person name="Wang H."/>
            <person name="Twardziok S.O."/>
            <person name="Deal K.R."/>
            <person name="Huo N."/>
            <person name="Zhu T."/>
            <person name="Wang L."/>
            <person name="Wang Y."/>
            <person name="McGuire P.E."/>
            <person name="Liu S."/>
            <person name="Long H."/>
            <person name="Ramasamy R.K."/>
            <person name="Rodriguez J.C."/>
            <person name="Van S.L."/>
            <person name="Yuan L."/>
            <person name="Wang Z."/>
            <person name="Xia Z."/>
            <person name="Xiao L."/>
            <person name="Anderson O.D."/>
            <person name="Ouyang S."/>
            <person name="Liang Y."/>
            <person name="Zimin A.V."/>
            <person name="Pertea G."/>
            <person name="Qi P."/>
            <person name="Bennetzen J.L."/>
            <person name="Dai X."/>
            <person name="Dawson M.W."/>
            <person name="Muller H.G."/>
            <person name="Kugler K."/>
            <person name="Rivarola-Duarte L."/>
            <person name="Spannagl M."/>
            <person name="Mayer K.F.X."/>
            <person name="Lu F.H."/>
            <person name="Bevan M.W."/>
            <person name="Leroy P."/>
            <person name="Li P."/>
            <person name="You F.M."/>
            <person name="Sun Q."/>
            <person name="Liu Z."/>
            <person name="Lyons E."/>
            <person name="Wicker T."/>
            <person name="Salzberg S.L."/>
            <person name="Devos K.M."/>
            <person name="Dvorak J."/>
        </authorList>
    </citation>
    <scope>NUCLEOTIDE SEQUENCE [LARGE SCALE GENOMIC DNA]</scope>
    <source>
        <strain evidence="1">cv. AL8/78</strain>
    </source>
</reference>
<sequence length="70" mass="8300">MTYMKLSELTARGQTWNIKAKVMRMWDSTNPLTDELISINMILMDEQVFSSHNQQWDCFTVKTTTKIFLH</sequence>
<dbReference type="Gramene" id="AET2Gv20604100.1">
    <property type="protein sequence ID" value="AET2Gv20604100.1"/>
    <property type="gene ID" value="AET2Gv20604100"/>
</dbReference>
<reference evidence="1" key="5">
    <citation type="journal article" date="2021" name="G3 (Bethesda)">
        <title>Aegilops tauschii genome assembly Aet v5.0 features greater sequence contiguity and improved annotation.</title>
        <authorList>
            <person name="Wang L."/>
            <person name="Zhu T."/>
            <person name="Rodriguez J.C."/>
            <person name="Deal K.R."/>
            <person name="Dubcovsky J."/>
            <person name="McGuire P.E."/>
            <person name="Lux T."/>
            <person name="Spannagl M."/>
            <person name="Mayer K.F.X."/>
            <person name="Baldrich P."/>
            <person name="Meyers B.C."/>
            <person name="Huo N."/>
            <person name="Gu Y.Q."/>
            <person name="Zhou H."/>
            <person name="Devos K.M."/>
            <person name="Bennetzen J.L."/>
            <person name="Unver T."/>
            <person name="Budak H."/>
            <person name="Gulick P.J."/>
            <person name="Galiba G."/>
            <person name="Kalapos B."/>
            <person name="Nelson D.R."/>
            <person name="Li P."/>
            <person name="You F.M."/>
            <person name="Luo M.C."/>
            <person name="Dvorak J."/>
        </authorList>
    </citation>
    <scope>NUCLEOTIDE SEQUENCE [LARGE SCALE GENOMIC DNA]</scope>
    <source>
        <strain evidence="1">cv. AL8/78</strain>
    </source>
</reference>
<evidence type="ECO:0008006" key="3">
    <source>
        <dbReference type="Google" id="ProtNLM"/>
    </source>
</evidence>
<organism evidence="1 2">
    <name type="scientific">Aegilops tauschii subsp. strangulata</name>
    <name type="common">Goatgrass</name>
    <dbReference type="NCBI Taxonomy" id="200361"/>
    <lineage>
        <taxon>Eukaryota</taxon>
        <taxon>Viridiplantae</taxon>
        <taxon>Streptophyta</taxon>
        <taxon>Embryophyta</taxon>
        <taxon>Tracheophyta</taxon>
        <taxon>Spermatophyta</taxon>
        <taxon>Magnoliopsida</taxon>
        <taxon>Liliopsida</taxon>
        <taxon>Poales</taxon>
        <taxon>Poaceae</taxon>
        <taxon>BOP clade</taxon>
        <taxon>Pooideae</taxon>
        <taxon>Triticodae</taxon>
        <taxon>Triticeae</taxon>
        <taxon>Triticinae</taxon>
        <taxon>Aegilops</taxon>
    </lineage>
</organism>
<reference evidence="2" key="1">
    <citation type="journal article" date="2014" name="Science">
        <title>Ancient hybridizations among the ancestral genomes of bread wheat.</title>
        <authorList>
            <consortium name="International Wheat Genome Sequencing Consortium,"/>
            <person name="Marcussen T."/>
            <person name="Sandve S.R."/>
            <person name="Heier L."/>
            <person name="Spannagl M."/>
            <person name="Pfeifer M."/>
            <person name="Jakobsen K.S."/>
            <person name="Wulff B.B."/>
            <person name="Steuernagel B."/>
            <person name="Mayer K.F."/>
            <person name="Olsen O.A."/>
        </authorList>
    </citation>
    <scope>NUCLEOTIDE SEQUENCE [LARGE SCALE GENOMIC DNA]</scope>
    <source>
        <strain evidence="2">cv. AL8/78</strain>
    </source>
</reference>
<evidence type="ECO:0000313" key="2">
    <source>
        <dbReference type="Proteomes" id="UP000015105"/>
    </source>
</evidence>
<reference evidence="1" key="4">
    <citation type="submission" date="2019-03" db="UniProtKB">
        <authorList>
            <consortium name="EnsemblPlants"/>
        </authorList>
    </citation>
    <scope>IDENTIFICATION</scope>
</reference>